<dbReference type="KEGG" id="clup:CLUP02_17561"/>
<dbReference type="RefSeq" id="XP_049137693.1">
    <property type="nucleotide sequence ID" value="XM_049296469.1"/>
</dbReference>
<dbReference type="EMBL" id="CP019472">
    <property type="protein sequence ID" value="UQC76050.1"/>
    <property type="molecule type" value="Genomic_DNA"/>
</dbReference>
<proteinExistence type="predicted"/>
<dbReference type="GeneID" id="73351479"/>
<dbReference type="AlphaFoldDB" id="A0A9Q8SF27"/>
<dbReference type="Proteomes" id="UP000830671">
    <property type="component" value="Chromosome 10"/>
</dbReference>
<organism evidence="2 3">
    <name type="scientific">Colletotrichum lupini</name>
    <dbReference type="NCBI Taxonomy" id="145971"/>
    <lineage>
        <taxon>Eukaryota</taxon>
        <taxon>Fungi</taxon>
        <taxon>Dikarya</taxon>
        <taxon>Ascomycota</taxon>
        <taxon>Pezizomycotina</taxon>
        <taxon>Sordariomycetes</taxon>
        <taxon>Hypocreomycetidae</taxon>
        <taxon>Glomerellales</taxon>
        <taxon>Glomerellaceae</taxon>
        <taxon>Colletotrichum</taxon>
        <taxon>Colletotrichum acutatum species complex</taxon>
    </lineage>
</organism>
<accession>A0A9Q8SF27</accession>
<evidence type="ECO:0000313" key="2">
    <source>
        <dbReference type="EMBL" id="UQC76050.1"/>
    </source>
</evidence>
<evidence type="ECO:0000256" key="1">
    <source>
        <dbReference type="SAM" id="MobiDB-lite"/>
    </source>
</evidence>
<protein>
    <submittedName>
        <fullName evidence="2">Uncharacterized protein</fullName>
    </submittedName>
</protein>
<evidence type="ECO:0000313" key="3">
    <source>
        <dbReference type="Proteomes" id="UP000830671"/>
    </source>
</evidence>
<name>A0A9Q8SF27_9PEZI</name>
<gene>
    <name evidence="2" type="ORF">CLUP02_17561</name>
</gene>
<reference evidence="2" key="1">
    <citation type="journal article" date="2021" name="Mol. Plant Microbe Interact.">
        <title>Complete Genome Sequence of the Plant-Pathogenic Fungus Colletotrichum lupini.</title>
        <authorList>
            <person name="Baroncelli R."/>
            <person name="Pensec F."/>
            <person name="Da Lio D."/>
            <person name="Boufleur T."/>
            <person name="Vicente I."/>
            <person name="Sarrocco S."/>
            <person name="Picot A."/>
            <person name="Baraldi E."/>
            <person name="Sukno S."/>
            <person name="Thon M."/>
            <person name="Le Floch G."/>
        </authorList>
    </citation>
    <scope>NUCLEOTIDE SEQUENCE</scope>
    <source>
        <strain evidence="2">IMI 504893</strain>
    </source>
</reference>
<feature type="region of interest" description="Disordered" evidence="1">
    <location>
        <begin position="185"/>
        <end position="214"/>
    </location>
</feature>
<keyword evidence="3" id="KW-1185">Reference proteome</keyword>
<sequence length="214" mass="23759">MPVRAFHWVGRSNTNSKSRAKTPPCLPFAAQSAAYVASVQGTGRHDIRSTELQLPVKLPSRTCRLPVWWPCLPACPDLSKAPIYGTRKFHSPTSKLQTFTAGCVRKLSVNIHRLSSLYLLVYLKDLPPLDRLTTVQLPNEYPALDGHPYIQSTYKWPSLLNCMGARSQQAPTHFTIRLQPKEPDAKNAAGLAGGHTSAAKPRHVHKNEIRPHCA</sequence>